<name>A0AAD9UMJ5_9APIC</name>
<keyword evidence="3" id="KW-1185">Reference proteome</keyword>
<proteinExistence type="predicted"/>
<keyword evidence="1" id="KW-0812">Transmembrane</keyword>
<evidence type="ECO:0000256" key="1">
    <source>
        <dbReference type="SAM" id="Phobius"/>
    </source>
</evidence>
<protein>
    <submittedName>
        <fullName evidence="2">Uncharacterized protein</fullName>
    </submittedName>
</protein>
<evidence type="ECO:0000313" key="3">
    <source>
        <dbReference type="Proteomes" id="UP001214638"/>
    </source>
</evidence>
<accession>A0AAD9UMJ5</accession>
<feature type="transmembrane region" description="Helical" evidence="1">
    <location>
        <begin position="125"/>
        <end position="146"/>
    </location>
</feature>
<feature type="transmembrane region" description="Helical" evidence="1">
    <location>
        <begin position="67"/>
        <end position="87"/>
    </location>
</feature>
<dbReference type="EMBL" id="JALLKP010000005">
    <property type="protein sequence ID" value="KAK2195083.1"/>
    <property type="molecule type" value="Genomic_DNA"/>
</dbReference>
<comment type="caution">
    <text evidence="2">The sequence shown here is derived from an EMBL/GenBank/DDBJ whole genome shotgun (WGS) entry which is preliminary data.</text>
</comment>
<keyword evidence="1" id="KW-1133">Transmembrane helix</keyword>
<reference evidence="2" key="1">
    <citation type="journal article" date="2023" name="Nat. Microbiol.">
        <title>Babesia duncani multi-omics identifies virulence factors and drug targets.</title>
        <authorList>
            <person name="Singh P."/>
            <person name="Lonardi S."/>
            <person name="Liang Q."/>
            <person name="Vydyam P."/>
            <person name="Khabirova E."/>
            <person name="Fang T."/>
            <person name="Gihaz S."/>
            <person name="Thekkiniath J."/>
            <person name="Munshi M."/>
            <person name="Abel S."/>
            <person name="Ciampossin L."/>
            <person name="Batugedara G."/>
            <person name="Gupta M."/>
            <person name="Lu X.M."/>
            <person name="Lenz T."/>
            <person name="Chakravarty S."/>
            <person name="Cornillot E."/>
            <person name="Hu Y."/>
            <person name="Ma W."/>
            <person name="Gonzalez L.M."/>
            <person name="Sanchez S."/>
            <person name="Estrada K."/>
            <person name="Sanchez-Flores A."/>
            <person name="Montero E."/>
            <person name="Harb O.S."/>
            <person name="Le Roch K.G."/>
            <person name="Mamoun C.B."/>
        </authorList>
    </citation>
    <scope>NUCLEOTIDE SEQUENCE</scope>
    <source>
        <strain evidence="2">WA1</strain>
    </source>
</reference>
<dbReference type="KEGG" id="bdw:94337680"/>
<sequence length="199" mass="22473">MTSMQIGKFATTSRGGISSHFNLKNHRRDINWDYMNYPKLLNVLHYEVEDIDIEYQKILKASHTSSYMAYTTLLINFISAIVLSAHHVLPWNLLYSFLDVIILVPIICGTFYLSYMALAVRTKNYIIIYTICQVFLCFGFLFLSIVNFGPINGIMRIVKPGLSSLNKGVVISDGVKAYWIATSCIESVMYLISCGLGGL</sequence>
<keyword evidence="1" id="KW-0472">Membrane</keyword>
<evidence type="ECO:0000313" key="2">
    <source>
        <dbReference type="EMBL" id="KAK2195083.1"/>
    </source>
</evidence>
<organism evidence="2 3">
    <name type="scientific">Babesia duncani</name>
    <dbReference type="NCBI Taxonomy" id="323732"/>
    <lineage>
        <taxon>Eukaryota</taxon>
        <taxon>Sar</taxon>
        <taxon>Alveolata</taxon>
        <taxon>Apicomplexa</taxon>
        <taxon>Aconoidasida</taxon>
        <taxon>Piroplasmida</taxon>
        <taxon>Babesiidae</taxon>
        <taxon>Babesia</taxon>
    </lineage>
</organism>
<dbReference type="AlphaFoldDB" id="A0AAD9UMJ5"/>
<dbReference type="Proteomes" id="UP001214638">
    <property type="component" value="Unassembled WGS sequence"/>
</dbReference>
<feature type="transmembrane region" description="Helical" evidence="1">
    <location>
        <begin position="93"/>
        <end position="113"/>
    </location>
</feature>
<dbReference type="RefSeq" id="XP_067801926.1">
    <property type="nucleotide sequence ID" value="XM_067948395.1"/>
</dbReference>
<gene>
    <name evidence="2" type="ORF">BdWA1_003383</name>
</gene>
<dbReference type="GeneID" id="94337680"/>